<keyword evidence="1 3" id="KW-0853">WD repeat</keyword>
<evidence type="ECO:0000256" key="3">
    <source>
        <dbReference type="PROSITE-ProRule" id="PRU00221"/>
    </source>
</evidence>
<gene>
    <name evidence="5" type="ORF">FDA94_24765</name>
</gene>
<dbReference type="InterPro" id="IPR001680">
    <property type="entry name" value="WD40_rpt"/>
</dbReference>
<accession>A0A4U3MB98</accession>
<evidence type="ECO:0000259" key="4">
    <source>
        <dbReference type="Pfam" id="PF20703"/>
    </source>
</evidence>
<dbReference type="Gene3D" id="3.40.50.300">
    <property type="entry name" value="P-loop containing nucleotide triphosphate hydrolases"/>
    <property type="match status" value="1"/>
</dbReference>
<dbReference type="SUPFAM" id="SSF52540">
    <property type="entry name" value="P-loop containing nucleoside triphosphate hydrolases"/>
    <property type="match status" value="1"/>
</dbReference>
<dbReference type="InterPro" id="IPR027417">
    <property type="entry name" value="P-loop_NTPase"/>
</dbReference>
<comment type="caution">
    <text evidence="5">The sequence shown here is derived from an EMBL/GenBank/DDBJ whole genome shotgun (WGS) entry which is preliminary data.</text>
</comment>
<dbReference type="PANTHER" id="PTHR19848">
    <property type="entry name" value="WD40 REPEAT PROTEIN"/>
    <property type="match status" value="1"/>
</dbReference>
<dbReference type="RefSeq" id="WP_137249475.1">
    <property type="nucleotide sequence ID" value="NZ_SZQA01000026.1"/>
</dbReference>
<dbReference type="SUPFAM" id="SSF69322">
    <property type="entry name" value="Tricorn protease domain 2"/>
    <property type="match status" value="1"/>
</dbReference>
<dbReference type="Gene3D" id="2.130.10.10">
    <property type="entry name" value="YVTN repeat-like/Quinoprotein amine dehydrogenase"/>
    <property type="match status" value="3"/>
</dbReference>
<evidence type="ECO:0000313" key="6">
    <source>
        <dbReference type="Proteomes" id="UP000308705"/>
    </source>
</evidence>
<evidence type="ECO:0000256" key="2">
    <source>
        <dbReference type="ARBA" id="ARBA00022737"/>
    </source>
</evidence>
<dbReference type="InterPro" id="IPR029030">
    <property type="entry name" value="Caspase-like_dom_sf"/>
</dbReference>
<reference evidence="5 6" key="1">
    <citation type="submission" date="2019-04" db="EMBL/GenBank/DDBJ databases">
        <title>Herbidospora sp. NEAU-GS14.nov., a novel actinomycete isolated from soil.</title>
        <authorList>
            <person name="Han L."/>
        </authorList>
    </citation>
    <scope>NUCLEOTIDE SEQUENCE [LARGE SCALE GENOMIC DNA]</scope>
    <source>
        <strain evidence="5 6">NEAU-GS14</strain>
    </source>
</reference>
<dbReference type="InterPro" id="IPR036322">
    <property type="entry name" value="WD40_repeat_dom_sf"/>
</dbReference>
<dbReference type="OrthoDB" id="218695at2"/>
<feature type="repeat" description="WD" evidence="3">
    <location>
        <begin position="1219"/>
        <end position="1260"/>
    </location>
</feature>
<feature type="repeat" description="WD" evidence="3">
    <location>
        <begin position="1356"/>
        <end position="1397"/>
    </location>
</feature>
<dbReference type="PROSITE" id="PS50294">
    <property type="entry name" value="WD_REPEATS_REGION"/>
    <property type="match status" value="2"/>
</dbReference>
<dbReference type="SMART" id="SM00320">
    <property type="entry name" value="WD40"/>
    <property type="match status" value="8"/>
</dbReference>
<dbReference type="SUPFAM" id="SSF52129">
    <property type="entry name" value="Caspase-like"/>
    <property type="match status" value="1"/>
</dbReference>
<organism evidence="5 6">
    <name type="scientific">Herbidospora galbida</name>
    <dbReference type="NCBI Taxonomy" id="2575442"/>
    <lineage>
        <taxon>Bacteria</taxon>
        <taxon>Bacillati</taxon>
        <taxon>Actinomycetota</taxon>
        <taxon>Actinomycetes</taxon>
        <taxon>Streptosporangiales</taxon>
        <taxon>Streptosporangiaceae</taxon>
        <taxon>Herbidospora</taxon>
    </lineage>
</organism>
<evidence type="ECO:0000256" key="1">
    <source>
        <dbReference type="ARBA" id="ARBA00022574"/>
    </source>
</evidence>
<dbReference type="EMBL" id="SZQA01000026">
    <property type="protein sequence ID" value="TKK85609.1"/>
    <property type="molecule type" value="Genomic_DNA"/>
</dbReference>
<evidence type="ECO:0000313" key="5">
    <source>
        <dbReference type="EMBL" id="TKK85609.1"/>
    </source>
</evidence>
<dbReference type="InterPro" id="IPR019775">
    <property type="entry name" value="WD40_repeat_CS"/>
</dbReference>
<dbReference type="PANTHER" id="PTHR19848:SF8">
    <property type="entry name" value="F-BOX AND WD REPEAT DOMAIN CONTAINING 7"/>
    <property type="match status" value="1"/>
</dbReference>
<dbReference type="PROSITE" id="PS50082">
    <property type="entry name" value="WD_REPEATS_2"/>
    <property type="match status" value="2"/>
</dbReference>
<name>A0A4U3MB98_9ACTN</name>
<keyword evidence="2" id="KW-0677">Repeat</keyword>
<dbReference type="Gene3D" id="3.40.50.1460">
    <property type="match status" value="1"/>
</dbReference>
<dbReference type="PROSITE" id="PS00678">
    <property type="entry name" value="WD_REPEATS_1"/>
    <property type="match status" value="2"/>
</dbReference>
<feature type="domain" description="Novel STAND NTPase 1" evidence="4">
    <location>
        <begin position="276"/>
        <end position="683"/>
    </location>
</feature>
<sequence>MTQLADDQKEKFFGLANAEILLVGTSLHLPGSRLPDVLAVPHTLSDLTEALVRHCRVPRDRIQTLLNPADNREFGNALQSVTERAADVLMVSFVGHGLLTERGGLHLATRESGRDERHEYTAWSYDYLRQFVLDSPARVKIVILDCCFSGRAVGSLSDSEEIAELTEISGAFVLTSAGHNELALAPVGATNTAFLGALIRLLSNGDPAGPKNLTLNHVFRYLSRVLPAAGCPRPRRKSTGMAGDLILMRNPARQLSAETRAESSDHAMPSMDGLCPYPGLTSFTEADSAWFFGREKLTAELCRRVSACYDDASGPLLVIGASGSGKTSLLRAGLLPAVARGELNIQGAVGWQRLVLTPSNDPVTVLASRLAPLTAGSSHELATRLALSADEAAAVWQEAAGAADPHKTVPGHLLVVVDQFEEIFTECGDKSRRHAFIRALHAAGSAASVLLGMRADFLGRCADYPELARTLAHPIVIGPMTSTEVRAVIERPANVVELEMEPGLTDLLLRDLGSREDGGSYEAGRLPLLSHALRATWRQSESRLLTVASYIETGRIQGALAHTADRVLRQLDEPTRALARPFFLRLVHVSEGTEDTRRRVSREQLLAELPQAEDEVVKLIDCFAADDARLITVDNGVVEITHEALIYAWPSLRSWIDADRAGLLVQQELIEAARIWNADGRDSGSLYRGSRLALIVDWAGHAGRRDALGTLAQEFLDASVSLEAIEHAATLTRGRLRTAAIIGLTLLFIISIGLVILADNLRREANLQRDVAESSNVTAAASQLRQSDPLTAMRLTLAAYAISATAETRSALLGSLLQPELSVFTLATTNRAKFSGDGSTGAVVVGHNIQIWDLRARRLRRTLHVNQDVAETTLSHDGQLVGATFGDDSGANRSMVWNSRSGQIMAEPSGVIRLVASEKFGASIGKQAEETLIRLPDVTPVPGLPTQVQRIDTNAAGDLVALVNGRNVDVYKIGATATRIYRLRMKRDDGGPTEYGIRISSNKRWVMTTGQGARLLDLTGKVKARSLNWASGAVDSPGVVDGVFSQDGRVLVTSNGWAVQLWDTETMAELHRLTYPGFSINTVALMRDDAALHIGSHDATSRVVDVSSFTRPKSLLAHTGALGGPIRGALFSPDGRTVATVADSAVRLWDRSTGRQIGADIKGPWDVNWDTIQPPAVSVPAMSYSPDGQTLAIVRSNHVISLIDVSRMREKSRITVSERDEDMDEVMAIAFHPDGHTLAISDRDFHLRLWDIRRNSQTIVTTPFVVSTLVWTPDKRLALSHTTHTTIWDPSTASSELGEGSTMEASSEALAVSPNGRTLLVRGENDCSCGGQIGPTIDARVWLWDTETLKPINPPLSGHTGPTVAAAFSADGTMIATASKDRSVRIWDVKTHALIGVPITGYGSDVIAVSFSSDGRTLYTLEAAGNLKEIDITIEDAPAMVCVRADGGLTEQEWRNYIPATIAFRDTC</sequence>
<dbReference type="InterPro" id="IPR015943">
    <property type="entry name" value="WD40/YVTN_repeat-like_dom_sf"/>
</dbReference>
<proteinExistence type="predicted"/>
<dbReference type="InterPro" id="IPR049052">
    <property type="entry name" value="nSTAND1"/>
</dbReference>
<protein>
    <recommendedName>
        <fullName evidence="4">Novel STAND NTPase 1 domain-containing protein</fullName>
    </recommendedName>
</protein>
<keyword evidence="6" id="KW-1185">Reference proteome</keyword>
<dbReference type="SUPFAM" id="SSF50978">
    <property type="entry name" value="WD40 repeat-like"/>
    <property type="match status" value="1"/>
</dbReference>
<dbReference type="Proteomes" id="UP000308705">
    <property type="component" value="Unassembled WGS sequence"/>
</dbReference>
<dbReference type="Pfam" id="PF00400">
    <property type="entry name" value="WD40"/>
    <property type="match status" value="3"/>
</dbReference>
<dbReference type="Pfam" id="PF20703">
    <property type="entry name" value="nSTAND1"/>
    <property type="match status" value="1"/>
</dbReference>
<dbReference type="NCBIfam" id="NF047832">
    <property type="entry name" value="caspase_w_EACC1"/>
    <property type="match status" value="1"/>
</dbReference>